<dbReference type="Proteomes" id="UP001140817">
    <property type="component" value="Unassembled WGS sequence"/>
</dbReference>
<dbReference type="EMBL" id="JANKBY010000055">
    <property type="protein sequence ID" value="MCR1822424.1"/>
    <property type="molecule type" value="Genomic_DNA"/>
</dbReference>
<name>A0A9X2M9S0_9FIRM</name>
<comment type="caution">
    <text evidence="1">The sequence shown here is derived from an EMBL/GenBank/DDBJ whole genome shotgun (WGS) entry which is preliminary data.</text>
</comment>
<sequence>MIKNKICTKFELDENTGKCKYYGGSLKHIAACYGDCKKRRKRKTEKDKLKIELEKCYIGAIVV</sequence>
<accession>A0A9X2M9S0</accession>
<organism evidence="1 2">
    <name type="scientific">Terrisporobacter muris</name>
    <dbReference type="NCBI Taxonomy" id="2963284"/>
    <lineage>
        <taxon>Bacteria</taxon>
        <taxon>Bacillati</taxon>
        <taxon>Bacillota</taxon>
        <taxon>Clostridia</taxon>
        <taxon>Peptostreptococcales</taxon>
        <taxon>Peptostreptococcaceae</taxon>
        <taxon>Terrisporobacter</taxon>
    </lineage>
</organism>
<dbReference type="AlphaFoldDB" id="A0A9X2M9S0"/>
<evidence type="ECO:0000313" key="1">
    <source>
        <dbReference type="EMBL" id="MCR1822424.1"/>
    </source>
</evidence>
<keyword evidence="2" id="KW-1185">Reference proteome</keyword>
<evidence type="ECO:0000313" key="2">
    <source>
        <dbReference type="Proteomes" id="UP001140817"/>
    </source>
</evidence>
<dbReference type="RefSeq" id="WP_257560281.1">
    <property type="nucleotide sequence ID" value="NZ_JANKBY010000055.1"/>
</dbReference>
<protein>
    <submittedName>
        <fullName evidence="1">Uncharacterized protein</fullName>
    </submittedName>
</protein>
<gene>
    <name evidence="1" type="ORF">NSA58_06460</name>
</gene>
<reference evidence="1" key="1">
    <citation type="submission" date="2022-07" db="EMBL/GenBank/DDBJ databases">
        <title>Enhanced cultured diversity of the mouse gut microbiota enables custom-made synthetic communities.</title>
        <authorList>
            <person name="Afrizal A."/>
        </authorList>
    </citation>
    <scope>NUCLEOTIDE SEQUENCE</scope>
    <source>
        <strain evidence="1">DSM 29186</strain>
    </source>
</reference>
<proteinExistence type="predicted"/>